<evidence type="ECO:0000313" key="2">
    <source>
        <dbReference type="Proteomes" id="UP001177021"/>
    </source>
</evidence>
<proteinExistence type="predicted"/>
<dbReference type="EMBL" id="CASHSV030000716">
    <property type="protein sequence ID" value="CAJ2675796.1"/>
    <property type="molecule type" value="Genomic_DNA"/>
</dbReference>
<gene>
    <name evidence="1" type="ORF">MILVUS5_LOCUS38732</name>
</gene>
<evidence type="ECO:0000313" key="1">
    <source>
        <dbReference type="EMBL" id="CAJ2675796.1"/>
    </source>
</evidence>
<organism evidence="1 2">
    <name type="scientific">Trifolium pratense</name>
    <name type="common">Red clover</name>
    <dbReference type="NCBI Taxonomy" id="57577"/>
    <lineage>
        <taxon>Eukaryota</taxon>
        <taxon>Viridiplantae</taxon>
        <taxon>Streptophyta</taxon>
        <taxon>Embryophyta</taxon>
        <taxon>Tracheophyta</taxon>
        <taxon>Spermatophyta</taxon>
        <taxon>Magnoliopsida</taxon>
        <taxon>eudicotyledons</taxon>
        <taxon>Gunneridae</taxon>
        <taxon>Pentapetalae</taxon>
        <taxon>rosids</taxon>
        <taxon>fabids</taxon>
        <taxon>Fabales</taxon>
        <taxon>Fabaceae</taxon>
        <taxon>Papilionoideae</taxon>
        <taxon>50 kb inversion clade</taxon>
        <taxon>NPAAA clade</taxon>
        <taxon>Hologalegina</taxon>
        <taxon>IRL clade</taxon>
        <taxon>Trifolieae</taxon>
        <taxon>Trifolium</taxon>
    </lineage>
</organism>
<name>A0ACB0M5E3_TRIPR</name>
<reference evidence="1" key="1">
    <citation type="submission" date="2023-10" db="EMBL/GenBank/DDBJ databases">
        <authorList>
            <person name="Rodriguez Cubillos JULIANA M."/>
            <person name="De Vega J."/>
        </authorList>
    </citation>
    <scope>NUCLEOTIDE SEQUENCE</scope>
</reference>
<sequence length="381" mass="43646">MTCSRWFCSLRISGRSRKKCDEEDGLRSKPNVNEEYLQTFRTESYMEICNKAQRQSGKRISTKRLSSSSSTSPLPPICLNLTDSLLEPRQEIIANLIQNFKVHNLLVDYFEASLEACRYCDTILEGIHSTRLSYTRITKVVKLSKRVLINFNDSTNEQTKKDIYKELDSFSSKLQNNHLSVISTTQFSDIHNKYMELLQRLTSKRKRIKRRLTLISVCKKVGGIALVTSHGAILIALLVVSLHSVVGLVAAPSIVGGLVGLFINRIKIRIKKRTKCERLCEQLDAAAKGVFILINDLDTMSRMVKRLNDEVEHRKMIADVCVKNVGSKCEIMKRVMSEFSDHDGSFLEQLEELEEHVYLCFLTVNKSRRLVMQQITERPQH</sequence>
<keyword evidence="2" id="KW-1185">Reference proteome</keyword>
<comment type="caution">
    <text evidence="1">The sequence shown here is derived from an EMBL/GenBank/DDBJ whole genome shotgun (WGS) entry which is preliminary data.</text>
</comment>
<protein>
    <submittedName>
        <fullName evidence="1">Uncharacterized protein</fullName>
    </submittedName>
</protein>
<accession>A0ACB0M5E3</accession>
<dbReference type="Proteomes" id="UP001177021">
    <property type="component" value="Unassembled WGS sequence"/>
</dbReference>